<accession>D3SZC1</accession>
<evidence type="ECO:0000313" key="3">
    <source>
        <dbReference type="EMBL" id="ADD04255.1"/>
    </source>
</evidence>
<gene>
    <name evidence="3" type="ordered locus">Nmag_0670</name>
    <name evidence="4" type="ORF">C500_15895</name>
</gene>
<dbReference type="PANTHER" id="PTHR42678:SF5">
    <property type="entry name" value="GLUTAMYL-TRNA(GLN) AMIDOTRANSFERASE SUBUNIT A"/>
    <property type="match status" value="1"/>
</dbReference>
<dbReference type="PANTHER" id="PTHR42678">
    <property type="entry name" value="AMIDASE"/>
    <property type="match status" value="1"/>
</dbReference>
<sequence length="509" mass="54291">MPTHHTDSFNVLETSVAAVHDAMADGAVTAEELVEHYLARIDAYDDELNAILTVNDRARDRARDLDAQFDRDGFVGPLHGVPTIIKDNHDTHDMPTTAGSTTLADSQPSRDAFIVDQLREAGAIIIAKANLQELSFGVDTISSLGGATRNAYDLEHRPSGSSGGTAAAIAANLGLIGTGTDTCSSNRSPPAFNDLVGVRPTRGLCSRTGLVPLCETQDTPGPIARTVDDAARLLEVMAGYDSEDPVTARGVGQVPDDGYTAHLDADGLDDARIGIARQFFGLQGDADEYDAVSEDDAAAVTSVLEDAIDDLEAAGATIVDPVDVVDTNWLLSARVLAYEFARDFDGYLETLGDASPQESLAAVVDSGELAPSIEARFEGGDILGTDQDSLDDNTGYLRRLERRRELRDTVLATLAEHDLDALLYPPSTVPPITVDDHQPFEEMNCELSAHTGLPAIVTPAGFTDDGLPVGLELLGRAFAEPRLFELAYAFEQATDNRMPPARFGALELE</sequence>
<reference evidence="3 5" key="2">
    <citation type="journal article" date="2012" name="BMC Genomics">
        <title>A comparative genomics perspective on the genetic content of the alkaliphilic haloarchaeon Natrialba magadii ATCC 43099T.</title>
        <authorList>
            <person name="Siddaramappa S."/>
            <person name="Challacombe J.F."/>
            <person name="Decastro R.E."/>
            <person name="Pfeiffer F."/>
            <person name="Sastre D.E."/>
            <person name="Gimenez M.I."/>
            <person name="Paggi R.A."/>
            <person name="Detter J.C."/>
            <person name="Davenport K.W."/>
            <person name="Goodwin L.A."/>
            <person name="Kyrpides N."/>
            <person name="Tapia R."/>
            <person name="Pitluck S."/>
            <person name="Lucas S."/>
            <person name="Woyke T."/>
            <person name="Maupin-Furlow J.A."/>
        </authorList>
    </citation>
    <scope>NUCLEOTIDE SEQUENCE [LARGE SCALE GENOMIC DNA]</scope>
    <source>
        <strain evidence="3">ATCC 43099</strain>
        <strain evidence="5">ATCC 43099 / DSM 3394 / CCM 3739 / CIP 104546 / IAM 13178 / JCM 8861 / NBRC 102185 / NCIMB 2190 / MS3</strain>
    </source>
</reference>
<feature type="domain" description="Amidase" evidence="2">
    <location>
        <begin position="32"/>
        <end position="483"/>
    </location>
</feature>
<dbReference type="InterPro" id="IPR036928">
    <property type="entry name" value="AS_sf"/>
</dbReference>
<dbReference type="Gene3D" id="3.90.1300.10">
    <property type="entry name" value="Amidase signature (AS) domain"/>
    <property type="match status" value="1"/>
</dbReference>
<evidence type="ECO:0000313" key="6">
    <source>
        <dbReference type="Proteomes" id="UP000011543"/>
    </source>
</evidence>
<dbReference type="AlphaFoldDB" id="D3SZC1"/>
<name>D3SZC1_NATMM</name>
<feature type="region of interest" description="Disordered" evidence="1">
    <location>
        <begin position="85"/>
        <end position="105"/>
    </location>
</feature>
<dbReference type="EMBL" id="CP001932">
    <property type="protein sequence ID" value="ADD04255.1"/>
    <property type="molecule type" value="Genomic_DNA"/>
</dbReference>
<reference evidence="4 6" key="3">
    <citation type="journal article" date="2014" name="PLoS Genet.">
        <title>Phylogenetically driven sequencing of extremely halophilic archaea reveals strategies for static and dynamic osmo-response.</title>
        <authorList>
            <person name="Becker E.A."/>
            <person name="Seitzer P.M."/>
            <person name="Tritt A."/>
            <person name="Larsen D."/>
            <person name="Krusor M."/>
            <person name="Yao A.I."/>
            <person name="Wu D."/>
            <person name="Madern D."/>
            <person name="Eisen J.A."/>
            <person name="Darling A.E."/>
            <person name="Facciotti M.T."/>
        </authorList>
    </citation>
    <scope>NUCLEOTIDE SEQUENCE [LARGE SCALE GENOMIC DNA]</scope>
    <source>
        <strain evidence="6">ATCC 43099 / DSM 3394 / CCM 3739 / CIP 104546 / IAM 13178 / JCM 8861 / NBRC 102185 / NCIMB 2190 / MS3</strain>
        <strain evidence="4">MS-3</strain>
    </source>
</reference>
<dbReference type="PaxDb" id="547559-Nmag_0670"/>
<dbReference type="HOGENOM" id="CLU_009600_14_2_2"/>
<evidence type="ECO:0000313" key="4">
    <source>
        <dbReference type="EMBL" id="ELY26658.1"/>
    </source>
</evidence>
<dbReference type="RefSeq" id="WP_004216413.1">
    <property type="nucleotide sequence ID" value="NC_013922.1"/>
</dbReference>
<dbReference type="Proteomes" id="UP000001879">
    <property type="component" value="Chromosome"/>
</dbReference>
<dbReference type="eggNOG" id="arCOG01717">
    <property type="taxonomic scope" value="Archaea"/>
</dbReference>
<dbReference type="Pfam" id="PF01425">
    <property type="entry name" value="Amidase"/>
    <property type="match status" value="1"/>
</dbReference>
<dbReference type="OrthoDB" id="359273at2157"/>
<evidence type="ECO:0000256" key="1">
    <source>
        <dbReference type="SAM" id="MobiDB-lite"/>
    </source>
</evidence>
<dbReference type="PATRIC" id="fig|547559.17.peg.3118"/>
<reference evidence="5" key="1">
    <citation type="submission" date="2010-02" db="EMBL/GenBank/DDBJ databases">
        <title>Complete sequence of chromosome of Natrialba magadii ATCC 43099.</title>
        <authorList>
            <consortium name="US DOE Joint Genome Institute"/>
            <person name="Lucas S."/>
            <person name="Copeland A."/>
            <person name="Lapidus A."/>
            <person name="Cheng J.-F."/>
            <person name="Bruce D."/>
            <person name="Goodwin L."/>
            <person name="Pitluck S."/>
            <person name="Davenport K."/>
            <person name="Saunders E."/>
            <person name="Detter J.C."/>
            <person name="Han C."/>
            <person name="Tapia R."/>
            <person name="Land M."/>
            <person name="Hauser L."/>
            <person name="Kyrpides N."/>
            <person name="Mikhailova N."/>
            <person name="De Castro R.E."/>
            <person name="Maupin-Furlow J.A."/>
            <person name="Woyke T."/>
        </authorList>
    </citation>
    <scope>NUCLEOTIDE SEQUENCE [LARGE SCALE GENOMIC DNA]</scope>
    <source>
        <strain evidence="5">ATCC 43099 / DSM 3394 / CCM 3739 / CIP 104546 / IAM 13178 / JCM 8861 / NBRC 102185 / NCIMB 2190 / MS3</strain>
    </source>
</reference>
<dbReference type="KEGG" id="nmg:Nmag_0670"/>
<dbReference type="EMBL" id="AOHS01000051">
    <property type="protein sequence ID" value="ELY26658.1"/>
    <property type="molecule type" value="Genomic_DNA"/>
</dbReference>
<dbReference type="STRING" id="547559.Nmag_0670"/>
<protein>
    <submittedName>
        <fullName evidence="3">Amidase</fullName>
    </submittedName>
</protein>
<organism evidence="3 5">
    <name type="scientific">Natrialba magadii (strain ATCC 43099 / DSM 3394 / CCM 3739 / CIP 104546 / IAM 13178 / JCM 8861 / NBRC 102185 / NCIMB 2190 / MS3)</name>
    <name type="common">Natronobacterium magadii</name>
    <dbReference type="NCBI Taxonomy" id="547559"/>
    <lineage>
        <taxon>Archaea</taxon>
        <taxon>Methanobacteriati</taxon>
        <taxon>Methanobacteriota</taxon>
        <taxon>Stenosarchaea group</taxon>
        <taxon>Halobacteria</taxon>
        <taxon>Halobacteriales</taxon>
        <taxon>Natrialbaceae</taxon>
        <taxon>Natrialba</taxon>
    </lineage>
</organism>
<reference evidence="3" key="4">
    <citation type="submission" date="2016-09" db="EMBL/GenBank/DDBJ databases">
        <authorList>
            <person name="Pfeiffer F."/>
        </authorList>
    </citation>
    <scope>NUCLEOTIDE SEQUENCE</scope>
    <source>
        <strain evidence="3">ATCC 43099</strain>
    </source>
</reference>
<dbReference type="InterPro" id="IPR023631">
    <property type="entry name" value="Amidase_dom"/>
</dbReference>
<evidence type="ECO:0000313" key="5">
    <source>
        <dbReference type="Proteomes" id="UP000001879"/>
    </source>
</evidence>
<dbReference type="SUPFAM" id="SSF75304">
    <property type="entry name" value="Amidase signature (AS) enzymes"/>
    <property type="match status" value="1"/>
</dbReference>
<proteinExistence type="predicted"/>
<keyword evidence="5" id="KW-1185">Reference proteome</keyword>
<evidence type="ECO:0000259" key="2">
    <source>
        <dbReference type="Pfam" id="PF01425"/>
    </source>
</evidence>
<dbReference type="GeneID" id="8823497"/>
<dbReference type="Proteomes" id="UP000011543">
    <property type="component" value="Unassembled WGS sequence"/>
</dbReference>